<organism evidence="1 2">
    <name type="scientific">Stylosanthes scabra</name>
    <dbReference type="NCBI Taxonomy" id="79078"/>
    <lineage>
        <taxon>Eukaryota</taxon>
        <taxon>Viridiplantae</taxon>
        <taxon>Streptophyta</taxon>
        <taxon>Embryophyta</taxon>
        <taxon>Tracheophyta</taxon>
        <taxon>Spermatophyta</taxon>
        <taxon>Magnoliopsida</taxon>
        <taxon>eudicotyledons</taxon>
        <taxon>Gunneridae</taxon>
        <taxon>Pentapetalae</taxon>
        <taxon>rosids</taxon>
        <taxon>fabids</taxon>
        <taxon>Fabales</taxon>
        <taxon>Fabaceae</taxon>
        <taxon>Papilionoideae</taxon>
        <taxon>50 kb inversion clade</taxon>
        <taxon>dalbergioids sensu lato</taxon>
        <taxon>Dalbergieae</taxon>
        <taxon>Pterocarpus clade</taxon>
        <taxon>Stylosanthes</taxon>
    </lineage>
</organism>
<evidence type="ECO:0000313" key="2">
    <source>
        <dbReference type="Proteomes" id="UP001341840"/>
    </source>
</evidence>
<protein>
    <recommendedName>
        <fullName evidence="3">Replication factor A C-terminal domain-containing protein</fullName>
    </recommendedName>
</protein>
<dbReference type="EMBL" id="JASCZI010181651">
    <property type="protein sequence ID" value="MED6185135.1"/>
    <property type="molecule type" value="Genomic_DNA"/>
</dbReference>
<name>A0ABU6WKP3_9FABA</name>
<sequence>YRVTVCVSDETSQGIFVIFDREAAHLLGKSCDALFKEVQMDAALISGDNYPLIFKDLVTRKILLKVDGLKDEADKYFGNYRVRRLCDDDRLIKLFDASSNGDALVTPDEAVVCEVVKAGESSGQNLKAPTITDKRPVKRSLIVEFDSEDDDDFVPAYKAHKAGDE</sequence>
<dbReference type="Gene3D" id="2.40.50.140">
    <property type="entry name" value="Nucleic acid-binding proteins"/>
    <property type="match status" value="1"/>
</dbReference>
<accession>A0ABU6WKP3</accession>
<evidence type="ECO:0008006" key="3">
    <source>
        <dbReference type="Google" id="ProtNLM"/>
    </source>
</evidence>
<dbReference type="Proteomes" id="UP001341840">
    <property type="component" value="Unassembled WGS sequence"/>
</dbReference>
<dbReference type="InterPro" id="IPR012340">
    <property type="entry name" value="NA-bd_OB-fold"/>
</dbReference>
<evidence type="ECO:0000313" key="1">
    <source>
        <dbReference type="EMBL" id="MED6185135.1"/>
    </source>
</evidence>
<feature type="non-terminal residue" evidence="1">
    <location>
        <position position="1"/>
    </location>
</feature>
<gene>
    <name evidence="1" type="ORF">PIB30_054074</name>
</gene>
<reference evidence="1 2" key="1">
    <citation type="journal article" date="2023" name="Plants (Basel)">
        <title>Bridging the Gap: Combining Genomics and Transcriptomics Approaches to Understand Stylosanthes scabra, an Orphan Legume from the Brazilian Caatinga.</title>
        <authorList>
            <person name="Ferreira-Neto J.R.C."/>
            <person name="da Silva M.D."/>
            <person name="Binneck E."/>
            <person name="de Melo N.F."/>
            <person name="da Silva R.H."/>
            <person name="de Melo A.L.T.M."/>
            <person name="Pandolfi V."/>
            <person name="Bustamante F.O."/>
            <person name="Brasileiro-Vidal A.C."/>
            <person name="Benko-Iseppon A.M."/>
        </authorList>
    </citation>
    <scope>NUCLEOTIDE SEQUENCE [LARGE SCALE GENOMIC DNA]</scope>
    <source>
        <tissue evidence="1">Leaves</tissue>
    </source>
</reference>
<proteinExistence type="predicted"/>
<comment type="caution">
    <text evidence="1">The sequence shown here is derived from an EMBL/GenBank/DDBJ whole genome shotgun (WGS) entry which is preliminary data.</text>
</comment>
<keyword evidence="2" id="KW-1185">Reference proteome</keyword>
<dbReference type="SUPFAM" id="SSF50249">
    <property type="entry name" value="Nucleic acid-binding proteins"/>
    <property type="match status" value="1"/>
</dbReference>